<dbReference type="EMBL" id="JACMSC010000009">
    <property type="protein sequence ID" value="KAG6508185.1"/>
    <property type="molecule type" value="Genomic_DNA"/>
</dbReference>
<dbReference type="AlphaFoldDB" id="A0A8J5GQU1"/>
<feature type="region of interest" description="Disordered" evidence="1">
    <location>
        <begin position="624"/>
        <end position="645"/>
    </location>
</feature>
<dbReference type="PANTHER" id="PTHR31371">
    <property type="entry name" value="BNAC09G50660D PROTEIN"/>
    <property type="match status" value="1"/>
</dbReference>
<feature type="compositionally biased region" description="Polar residues" evidence="1">
    <location>
        <begin position="724"/>
        <end position="741"/>
    </location>
</feature>
<sequence length="741" mass="81802">MRKVKSESWLGRMWLVKRNGGGEPERVATVGVLAFEVARLMSKVVQLWHALRDDCFARMRDEALCLEGVRKLVADDDRHLLALARGEMEDALCALARAVAGLSRRCSDPALQRFDAAFADLVRTGADPHGFEFTGRKMERKVKKMEQFIAAGADLHHELEVLAELEQGLRRMLANPDSGGQRQGSGGAVDFKQKVLWQRQRVKYLREASLWVRTYDYIVRLLGRSLFSIAGRMSRIFGLHKNSHISDFSTSRRKPTFRLSRSHSVAGVIPHSSDSDAHHLFDSGPLVPPRQESRSGPIETNRAGLPPPVRKRHSPRTKWPVAGSPFGGCMIGGNQPVVLQSCIPLEPGFRKSNAADGASPKANLKQVFETEPTSHLANAAAMTLGAAALSLHYANVIIVIEKLAASPNLIGPDARDDLYSMLTTSIKASLRARLKSYATNLASSVYDPVLAAEWSAAVARILEWLAPLAHNMIRWQSDRSFEQQQSAVSSSNVLLLQTLYFADQKKTEAAITELLVGLNYLWRYGRELDAKAMLECVGSGDLDDCLRMQVEVDAIAMPAMSDHQTVKRFTPSARLGNRITELADTNTFCCVEKIQKDCPMKEAHHRRPSLLSWADSSGPFDTNVVERNYNLRPTPPPAQTRKKASSSSLAAPFSFYGWVSLDRASECLFFRRPPQREGRWSRFAASPFASSTRACSSDVGNPPTFYSSSSFEETAAIASPCDAATSSGSCRSTAQPPSARW</sequence>
<name>A0A8J5GQU1_ZINOF</name>
<organism evidence="4 5">
    <name type="scientific">Zingiber officinale</name>
    <name type="common">Ginger</name>
    <name type="synonym">Amomum zingiber</name>
    <dbReference type="NCBI Taxonomy" id="94328"/>
    <lineage>
        <taxon>Eukaryota</taxon>
        <taxon>Viridiplantae</taxon>
        <taxon>Streptophyta</taxon>
        <taxon>Embryophyta</taxon>
        <taxon>Tracheophyta</taxon>
        <taxon>Spermatophyta</taxon>
        <taxon>Magnoliopsida</taxon>
        <taxon>Liliopsida</taxon>
        <taxon>Zingiberales</taxon>
        <taxon>Zingiberaceae</taxon>
        <taxon>Zingiber</taxon>
    </lineage>
</organism>
<evidence type="ECO:0000259" key="2">
    <source>
        <dbReference type="Pfam" id="PF05003"/>
    </source>
</evidence>
<accession>A0A8J5GQU1</accession>
<proteinExistence type="predicted"/>
<feature type="region of interest" description="Disordered" evidence="1">
    <location>
        <begin position="273"/>
        <end position="317"/>
    </location>
</feature>
<dbReference type="Pfam" id="PF05003">
    <property type="entry name" value="DUF668"/>
    <property type="match status" value="1"/>
</dbReference>
<feature type="domain" description="DUF3475" evidence="3">
    <location>
        <begin position="32"/>
        <end position="88"/>
    </location>
</feature>
<evidence type="ECO:0000313" key="5">
    <source>
        <dbReference type="Proteomes" id="UP000734854"/>
    </source>
</evidence>
<protein>
    <submittedName>
        <fullName evidence="4">Uncharacterized protein</fullName>
    </submittedName>
</protein>
<feature type="domain" description="DUF668" evidence="2">
    <location>
        <begin position="383"/>
        <end position="474"/>
    </location>
</feature>
<keyword evidence="5" id="KW-1185">Reference proteome</keyword>
<dbReference type="PANTHER" id="PTHR31371:SF20">
    <property type="entry name" value="OS12G0146500 PROTEIN"/>
    <property type="match status" value="1"/>
</dbReference>
<dbReference type="InterPro" id="IPR021864">
    <property type="entry name" value="DUF3475"/>
</dbReference>
<dbReference type="InterPro" id="IPR007700">
    <property type="entry name" value="DUF668"/>
</dbReference>
<evidence type="ECO:0000313" key="4">
    <source>
        <dbReference type="EMBL" id="KAG6508185.1"/>
    </source>
</evidence>
<comment type="caution">
    <text evidence="4">The sequence shown here is derived from an EMBL/GenBank/DDBJ whole genome shotgun (WGS) entry which is preliminary data.</text>
</comment>
<evidence type="ECO:0000256" key="1">
    <source>
        <dbReference type="SAM" id="MobiDB-lite"/>
    </source>
</evidence>
<evidence type="ECO:0000259" key="3">
    <source>
        <dbReference type="Pfam" id="PF11961"/>
    </source>
</evidence>
<dbReference type="GO" id="GO:0045927">
    <property type="term" value="P:positive regulation of growth"/>
    <property type="evidence" value="ECO:0007669"/>
    <property type="project" value="InterPro"/>
</dbReference>
<reference evidence="4 5" key="1">
    <citation type="submission" date="2020-08" db="EMBL/GenBank/DDBJ databases">
        <title>Plant Genome Project.</title>
        <authorList>
            <person name="Zhang R.-G."/>
        </authorList>
    </citation>
    <scope>NUCLEOTIDE SEQUENCE [LARGE SCALE GENOMIC DNA]</scope>
    <source>
        <tissue evidence="4">Rhizome</tissue>
    </source>
</reference>
<feature type="region of interest" description="Disordered" evidence="1">
    <location>
        <begin position="722"/>
        <end position="741"/>
    </location>
</feature>
<dbReference type="Pfam" id="PF11961">
    <property type="entry name" value="DUF3475"/>
    <property type="match status" value="1"/>
</dbReference>
<gene>
    <name evidence="4" type="ORF">ZIOFF_033556</name>
</gene>
<dbReference type="Proteomes" id="UP000734854">
    <property type="component" value="Unassembled WGS sequence"/>
</dbReference>